<name>A0A371I2E1_MUCPR</name>
<reference evidence="2" key="1">
    <citation type="submission" date="2018-05" db="EMBL/GenBank/DDBJ databases">
        <title>Draft genome of Mucuna pruriens seed.</title>
        <authorList>
            <person name="Nnadi N.E."/>
            <person name="Vos R."/>
            <person name="Hasami M.H."/>
            <person name="Devisetty U.K."/>
            <person name="Aguiy J.C."/>
        </authorList>
    </citation>
    <scope>NUCLEOTIDE SEQUENCE [LARGE SCALE GENOMIC DNA]</scope>
    <source>
        <strain evidence="2">JCA_2017</strain>
    </source>
</reference>
<dbReference type="AlphaFoldDB" id="A0A371I2E1"/>
<dbReference type="Proteomes" id="UP000257109">
    <property type="component" value="Unassembled WGS sequence"/>
</dbReference>
<feature type="non-terminal residue" evidence="2">
    <location>
        <position position="1"/>
    </location>
</feature>
<evidence type="ECO:0000313" key="3">
    <source>
        <dbReference type="Proteomes" id="UP000257109"/>
    </source>
</evidence>
<dbReference type="InterPro" id="IPR057670">
    <property type="entry name" value="SH3_retrovirus"/>
</dbReference>
<evidence type="ECO:0000313" key="2">
    <source>
        <dbReference type="EMBL" id="RDY09104.1"/>
    </source>
</evidence>
<gene>
    <name evidence="2" type="ORF">CR513_06583</name>
</gene>
<evidence type="ECO:0000259" key="1">
    <source>
        <dbReference type="Pfam" id="PF25597"/>
    </source>
</evidence>
<dbReference type="Pfam" id="PF25597">
    <property type="entry name" value="SH3_retrovirus"/>
    <property type="match status" value="1"/>
</dbReference>
<protein>
    <recommendedName>
        <fullName evidence="1">Retroviral polymerase SH3-like domain-containing protein</fullName>
    </recommendedName>
</protein>
<comment type="caution">
    <text evidence="2">The sequence shown here is derived from an EMBL/GenBank/DDBJ whole genome shotgun (WGS) entry which is preliminary data.</text>
</comment>
<feature type="domain" description="Retroviral polymerase SH3-like" evidence="1">
    <location>
        <begin position="84"/>
        <end position="131"/>
    </location>
</feature>
<dbReference type="EMBL" id="QJKJ01001126">
    <property type="protein sequence ID" value="RDY09104.1"/>
    <property type="molecule type" value="Genomic_DNA"/>
</dbReference>
<proteinExistence type="predicted"/>
<keyword evidence="3" id="KW-1185">Reference proteome</keyword>
<organism evidence="2 3">
    <name type="scientific">Mucuna pruriens</name>
    <name type="common">Velvet bean</name>
    <name type="synonym">Dolichos pruriens</name>
    <dbReference type="NCBI Taxonomy" id="157652"/>
    <lineage>
        <taxon>Eukaryota</taxon>
        <taxon>Viridiplantae</taxon>
        <taxon>Streptophyta</taxon>
        <taxon>Embryophyta</taxon>
        <taxon>Tracheophyta</taxon>
        <taxon>Spermatophyta</taxon>
        <taxon>Magnoliopsida</taxon>
        <taxon>eudicotyledons</taxon>
        <taxon>Gunneridae</taxon>
        <taxon>Pentapetalae</taxon>
        <taxon>rosids</taxon>
        <taxon>fabids</taxon>
        <taxon>Fabales</taxon>
        <taxon>Fabaceae</taxon>
        <taxon>Papilionoideae</taxon>
        <taxon>50 kb inversion clade</taxon>
        <taxon>NPAAA clade</taxon>
        <taxon>indigoferoid/millettioid clade</taxon>
        <taxon>Phaseoleae</taxon>
        <taxon>Mucuna</taxon>
    </lineage>
</organism>
<accession>A0A371I2E1</accession>
<sequence length="187" mass="22193">MLESYGIKDYDTLPSKCLLTYLRSTPTKWKMERKHKHILNGECVLTSYQINQIPSYLLQGKSPYELLFRKLPTYNQLNFFREMDKFHKRNKKCVFMGYPHGKKRWRVYDLETGAHLVPRVMMFHENVFSYVMEDYVTYTIRCLKDPTCTQTHSKSSFSDTTPYPIANYVTSAKFSLRYRALLAIVIP</sequence>
<dbReference type="OrthoDB" id="1751374at2759"/>